<evidence type="ECO:0000256" key="4">
    <source>
        <dbReference type="ARBA" id="ARBA00022989"/>
    </source>
</evidence>
<evidence type="ECO:0000256" key="3">
    <source>
        <dbReference type="ARBA" id="ARBA00022837"/>
    </source>
</evidence>
<dbReference type="InterPro" id="IPR011992">
    <property type="entry name" value="EF-hand-dom_pair"/>
</dbReference>
<feature type="compositionally biased region" description="Basic and acidic residues" evidence="6">
    <location>
        <begin position="11"/>
        <end position="23"/>
    </location>
</feature>
<sequence length="496" mass="55927">QDCEMDNADNADAREETETDFRTRLSMSSLTSREEKSFRENLVSVQKAKTNDIARSRSALPSSPTLLGKIRGIVHSWRFEAFFACAILSNSILIGVQVNDSALHPHQPSDKTFFIVEQVYAAIFLVELILRILAEGRRFFCSSPDVGWNYLDILIVCTSVLTLVTELAEQSVDSNLSGNVRIIRILRVTRVMRVVRIVKIVRFIRALRSLVHSIFSTMKVLMWSVLLLVIIIYVFAIVFTDVATSFLLDVEEGVQSPVLLRDHFDSLERSMQTLFHCISNGVTWGALSDKLNSISRIWGYLLLLYIAFCLFASFVTQKAVFCQSAIESAERDQELVVQSVAATKQQQIELFMSVFEGIQEGRRQAGLYGTNVTFAEFEDLFNEPRIRTFFQSLDLETSDAWTLFKLMDTSGNGDLDATEFVEGCMRLKGPARSIDVAILMQEHKRIRKKVMAIAQGISDIHSVLVMSPMHLKHKQAVLIDPAVAKPTVQPTWPVAL</sequence>
<dbReference type="Gene3D" id="1.10.238.10">
    <property type="entry name" value="EF-hand"/>
    <property type="match status" value="1"/>
</dbReference>
<gene>
    <name evidence="9" type="primary">CACNA1H</name>
    <name evidence="9" type="ORF">SNAT2548_LOCUS9942</name>
</gene>
<dbReference type="InterPro" id="IPR043203">
    <property type="entry name" value="VGCC_Ca_Na"/>
</dbReference>
<dbReference type="PANTHER" id="PTHR10037:SF62">
    <property type="entry name" value="SODIUM CHANNEL PROTEIN 60E"/>
    <property type="match status" value="1"/>
</dbReference>
<evidence type="ECO:0000256" key="1">
    <source>
        <dbReference type="ARBA" id="ARBA00004141"/>
    </source>
</evidence>
<evidence type="ECO:0000259" key="8">
    <source>
        <dbReference type="PROSITE" id="PS50222"/>
    </source>
</evidence>
<accession>A0A812L3E3</accession>
<dbReference type="PROSITE" id="PS50222">
    <property type="entry name" value="EF_HAND_2"/>
    <property type="match status" value="1"/>
</dbReference>
<feature type="transmembrane region" description="Helical" evidence="7">
    <location>
        <begin position="297"/>
        <end position="315"/>
    </location>
</feature>
<dbReference type="SUPFAM" id="SSF81324">
    <property type="entry name" value="Voltage-gated potassium channels"/>
    <property type="match status" value="1"/>
</dbReference>
<keyword evidence="4 7" id="KW-1133">Transmembrane helix</keyword>
<keyword evidence="5 7" id="KW-0472">Membrane</keyword>
<reference evidence="9" key="1">
    <citation type="submission" date="2021-02" db="EMBL/GenBank/DDBJ databases">
        <authorList>
            <person name="Dougan E. K."/>
            <person name="Rhodes N."/>
            <person name="Thang M."/>
            <person name="Chan C."/>
        </authorList>
    </citation>
    <scope>NUCLEOTIDE SEQUENCE</scope>
</reference>
<dbReference type="Proteomes" id="UP000604046">
    <property type="component" value="Unassembled WGS sequence"/>
</dbReference>
<name>A0A812L3E3_9DINO</name>
<keyword evidence="10" id="KW-1185">Reference proteome</keyword>
<feature type="non-terminal residue" evidence="9">
    <location>
        <position position="496"/>
    </location>
</feature>
<dbReference type="SUPFAM" id="SSF47473">
    <property type="entry name" value="EF-hand"/>
    <property type="match status" value="1"/>
</dbReference>
<dbReference type="PANTHER" id="PTHR10037">
    <property type="entry name" value="VOLTAGE-GATED CATION CHANNEL CALCIUM AND SODIUM"/>
    <property type="match status" value="1"/>
</dbReference>
<dbReference type="Gene3D" id="1.10.287.70">
    <property type="match status" value="1"/>
</dbReference>
<dbReference type="GO" id="GO:0005248">
    <property type="term" value="F:voltage-gated sodium channel activity"/>
    <property type="evidence" value="ECO:0007669"/>
    <property type="project" value="TreeGrafter"/>
</dbReference>
<dbReference type="InterPro" id="IPR005821">
    <property type="entry name" value="Ion_trans_dom"/>
</dbReference>
<feature type="region of interest" description="Disordered" evidence="6">
    <location>
        <begin position="1"/>
        <end position="33"/>
    </location>
</feature>
<protein>
    <submittedName>
        <fullName evidence="9">CACNA1H protein</fullName>
    </submittedName>
</protein>
<proteinExistence type="predicted"/>
<dbReference type="InterPro" id="IPR018247">
    <property type="entry name" value="EF_Hand_1_Ca_BS"/>
</dbReference>
<dbReference type="InterPro" id="IPR002048">
    <property type="entry name" value="EF_hand_dom"/>
</dbReference>
<dbReference type="PROSITE" id="PS00018">
    <property type="entry name" value="EF_HAND_1"/>
    <property type="match status" value="1"/>
</dbReference>
<dbReference type="AlphaFoldDB" id="A0A812L3E3"/>
<feature type="domain" description="EF-hand" evidence="8">
    <location>
        <begin position="395"/>
        <end position="430"/>
    </location>
</feature>
<evidence type="ECO:0000256" key="6">
    <source>
        <dbReference type="SAM" id="MobiDB-lite"/>
    </source>
</evidence>
<feature type="transmembrane region" description="Helical" evidence="7">
    <location>
        <begin position="79"/>
        <end position="98"/>
    </location>
</feature>
<dbReference type="GO" id="GO:0005509">
    <property type="term" value="F:calcium ion binding"/>
    <property type="evidence" value="ECO:0007669"/>
    <property type="project" value="InterPro"/>
</dbReference>
<dbReference type="EMBL" id="CAJNDS010000797">
    <property type="protein sequence ID" value="CAE7234756.1"/>
    <property type="molecule type" value="Genomic_DNA"/>
</dbReference>
<comment type="subcellular location">
    <subcellularLocation>
        <location evidence="1">Membrane</location>
        <topology evidence="1">Multi-pass membrane protein</topology>
    </subcellularLocation>
</comment>
<evidence type="ECO:0000313" key="9">
    <source>
        <dbReference type="EMBL" id="CAE7234756.1"/>
    </source>
</evidence>
<dbReference type="Pfam" id="PF00520">
    <property type="entry name" value="Ion_trans"/>
    <property type="match status" value="1"/>
</dbReference>
<dbReference type="InterPro" id="IPR027359">
    <property type="entry name" value="Volt_channel_dom_sf"/>
</dbReference>
<dbReference type="Gene3D" id="1.20.120.350">
    <property type="entry name" value="Voltage-gated potassium channels. Chain C"/>
    <property type="match status" value="1"/>
</dbReference>
<dbReference type="OrthoDB" id="6435281at2759"/>
<evidence type="ECO:0000256" key="5">
    <source>
        <dbReference type="ARBA" id="ARBA00023136"/>
    </source>
</evidence>
<keyword evidence="3" id="KW-0106">Calcium</keyword>
<evidence type="ECO:0000256" key="2">
    <source>
        <dbReference type="ARBA" id="ARBA00022692"/>
    </source>
</evidence>
<dbReference type="GO" id="GO:0001518">
    <property type="term" value="C:voltage-gated sodium channel complex"/>
    <property type="evidence" value="ECO:0007669"/>
    <property type="project" value="TreeGrafter"/>
</dbReference>
<comment type="caution">
    <text evidence="9">The sequence shown here is derived from an EMBL/GenBank/DDBJ whole genome shotgun (WGS) entry which is preliminary data.</text>
</comment>
<feature type="transmembrane region" description="Helical" evidence="7">
    <location>
        <begin position="220"/>
        <end position="239"/>
    </location>
</feature>
<feature type="transmembrane region" description="Helical" evidence="7">
    <location>
        <begin position="118"/>
        <end position="134"/>
    </location>
</feature>
<organism evidence="9 10">
    <name type="scientific">Symbiodinium natans</name>
    <dbReference type="NCBI Taxonomy" id="878477"/>
    <lineage>
        <taxon>Eukaryota</taxon>
        <taxon>Sar</taxon>
        <taxon>Alveolata</taxon>
        <taxon>Dinophyceae</taxon>
        <taxon>Suessiales</taxon>
        <taxon>Symbiodiniaceae</taxon>
        <taxon>Symbiodinium</taxon>
    </lineage>
</organism>
<evidence type="ECO:0000256" key="7">
    <source>
        <dbReference type="SAM" id="Phobius"/>
    </source>
</evidence>
<evidence type="ECO:0000313" key="10">
    <source>
        <dbReference type="Proteomes" id="UP000604046"/>
    </source>
</evidence>
<keyword evidence="2 7" id="KW-0812">Transmembrane</keyword>